<sequence length="257" mass="28520">MPRMLPSLPDSFRLRLTALFGALFLATALLAALSLDHMLSSRIVQNQGEAMHALADNIAKAIAANLQERYREVVLLAQTPAYVRAPLDGDDLRKSLERTKRAYRYYAWIGIADPEGNIVSATSGMLQGQSAAKRPWFIHGRHAPLSATYTRQCYWPSSFPPPLATESRCALSTSPPRFTTPRASFAAFWPRTRSGLGGRNVTRTAACQKIATSLHHRPAQQYAVAVRSNREGARVRAADRRAGLPPRSLARRRRLFV</sequence>
<gene>
    <name evidence="1" type="ORF">J1C50_23500</name>
</gene>
<name>A0ABS3GW47_9NEIS</name>
<comment type="caution">
    <text evidence="1">The sequence shown here is derived from an EMBL/GenBank/DDBJ whole genome shotgun (WGS) entry which is preliminary data.</text>
</comment>
<protein>
    <submittedName>
        <fullName evidence="1">Cache domain-containing protein</fullName>
    </submittedName>
</protein>
<reference evidence="1 2" key="1">
    <citation type="submission" date="2021-03" db="EMBL/GenBank/DDBJ databases">
        <title>First Case of infection caused by Chromobacterium haemolyticum derived from water in China.</title>
        <authorList>
            <person name="Chen J."/>
            <person name="Liu C."/>
        </authorList>
    </citation>
    <scope>NUCLEOTIDE SEQUENCE [LARGE SCALE GENOMIC DNA]</scope>
    <source>
        <strain evidence="1 2">WJ-5</strain>
    </source>
</reference>
<evidence type="ECO:0000313" key="1">
    <source>
        <dbReference type="EMBL" id="MBO0418478.1"/>
    </source>
</evidence>
<dbReference type="Proteomes" id="UP000664349">
    <property type="component" value="Unassembled WGS sequence"/>
</dbReference>
<dbReference type="RefSeq" id="WP_161784622.1">
    <property type="nucleotide sequence ID" value="NZ_JAEILV010000045.1"/>
</dbReference>
<proteinExistence type="predicted"/>
<dbReference type="EMBL" id="JAFLRD010000042">
    <property type="protein sequence ID" value="MBO0418478.1"/>
    <property type="molecule type" value="Genomic_DNA"/>
</dbReference>
<organism evidence="1 2">
    <name type="scientific">Chromobacterium haemolyticum</name>
    <dbReference type="NCBI Taxonomy" id="394935"/>
    <lineage>
        <taxon>Bacteria</taxon>
        <taxon>Pseudomonadati</taxon>
        <taxon>Pseudomonadota</taxon>
        <taxon>Betaproteobacteria</taxon>
        <taxon>Neisseriales</taxon>
        <taxon>Chromobacteriaceae</taxon>
        <taxon>Chromobacterium</taxon>
    </lineage>
</organism>
<dbReference type="Gene3D" id="3.30.450.20">
    <property type="entry name" value="PAS domain"/>
    <property type="match status" value="1"/>
</dbReference>
<accession>A0ABS3GW47</accession>
<keyword evidence="2" id="KW-1185">Reference proteome</keyword>
<evidence type="ECO:0000313" key="2">
    <source>
        <dbReference type="Proteomes" id="UP000664349"/>
    </source>
</evidence>